<feature type="transmembrane region" description="Helical" evidence="1">
    <location>
        <begin position="98"/>
        <end position="120"/>
    </location>
</feature>
<dbReference type="Proteomes" id="UP001595945">
    <property type="component" value="Unassembled WGS sequence"/>
</dbReference>
<dbReference type="AlphaFoldDB" id="A0ABD5Q7T5"/>
<feature type="transmembrane region" description="Helical" evidence="1">
    <location>
        <begin position="64"/>
        <end position="86"/>
    </location>
</feature>
<feature type="transmembrane region" description="Helical" evidence="1">
    <location>
        <begin position="32"/>
        <end position="52"/>
    </location>
</feature>
<organism evidence="2 3">
    <name type="scientific">Halorussus aquaticus</name>
    <dbReference type="NCBI Taxonomy" id="2953748"/>
    <lineage>
        <taxon>Archaea</taxon>
        <taxon>Methanobacteriati</taxon>
        <taxon>Methanobacteriota</taxon>
        <taxon>Stenosarchaea group</taxon>
        <taxon>Halobacteria</taxon>
        <taxon>Halobacteriales</taxon>
        <taxon>Haladaptataceae</taxon>
        <taxon>Halorussus</taxon>
    </lineage>
</organism>
<evidence type="ECO:0000256" key="1">
    <source>
        <dbReference type="SAM" id="Phobius"/>
    </source>
</evidence>
<dbReference type="EMBL" id="JBHSHT010000003">
    <property type="protein sequence ID" value="MFC4826757.1"/>
    <property type="molecule type" value="Genomic_DNA"/>
</dbReference>
<feature type="transmembrane region" description="Helical" evidence="1">
    <location>
        <begin position="127"/>
        <end position="144"/>
    </location>
</feature>
<accession>A0ABD5Q7T5</accession>
<name>A0ABD5Q7T5_9EURY</name>
<evidence type="ECO:0000313" key="3">
    <source>
        <dbReference type="Proteomes" id="UP001595945"/>
    </source>
</evidence>
<reference evidence="2 3" key="1">
    <citation type="journal article" date="2019" name="Int. J. Syst. Evol. Microbiol.">
        <title>The Global Catalogue of Microorganisms (GCM) 10K type strain sequencing project: providing services to taxonomists for standard genome sequencing and annotation.</title>
        <authorList>
            <consortium name="The Broad Institute Genomics Platform"/>
            <consortium name="The Broad Institute Genome Sequencing Center for Infectious Disease"/>
            <person name="Wu L."/>
            <person name="Ma J."/>
        </authorList>
    </citation>
    <scope>NUCLEOTIDE SEQUENCE [LARGE SCALE GENOMIC DNA]</scope>
    <source>
        <strain evidence="2 3">XZYJ18</strain>
    </source>
</reference>
<keyword evidence="3" id="KW-1185">Reference proteome</keyword>
<comment type="caution">
    <text evidence="2">The sequence shown here is derived from an EMBL/GenBank/DDBJ whole genome shotgun (WGS) entry which is preliminary data.</text>
</comment>
<evidence type="ECO:0000313" key="2">
    <source>
        <dbReference type="EMBL" id="MFC4826757.1"/>
    </source>
</evidence>
<dbReference type="GeneID" id="73047893"/>
<keyword evidence="1" id="KW-1133">Transmembrane helix</keyword>
<protein>
    <submittedName>
        <fullName evidence="2">Uncharacterized protein</fullName>
    </submittedName>
</protein>
<feature type="transmembrane region" description="Helical" evidence="1">
    <location>
        <begin position="247"/>
        <end position="270"/>
    </location>
</feature>
<keyword evidence="1" id="KW-0812">Transmembrane</keyword>
<sequence>MLATTLLTLASLSMAPTAAAHGGSTHAGTPHWIFLGITLLGVGIVGISIHFGRTRWAGAPRRTIKSLLLGTVVAMIGSTAVIQIQIEPIGTTPTALEWYPILAGIVGVSILIASLVVGIVRWPERPRYTLLGTLLGLWVLYPAVMPRAGYTHPLGYLLVAVVPLVIGYIFWRDVSPALSTAVVDQFSRRVGGIVAALFTVFFLFSAGLFTVNPDEGVNAPTESFVTTASFANPLVIWPAIEFYIPSIPLFGGLSIGTALVIGLLAVLIGVNTALMTTVWQRDIELSSTVGGGGAVATTGATACCCCGPAVYAIASAILGVSASPLYWSFVAPSSPLGALFFVSAVTLLTGSSVRLTRSLNDAGVCAHPGDHRVVPG</sequence>
<dbReference type="RefSeq" id="WP_254270753.1">
    <property type="nucleotide sequence ID" value="NZ_CP100403.1"/>
</dbReference>
<feature type="transmembrane region" description="Helical" evidence="1">
    <location>
        <begin position="325"/>
        <end position="348"/>
    </location>
</feature>
<proteinExistence type="predicted"/>
<feature type="transmembrane region" description="Helical" evidence="1">
    <location>
        <begin position="192"/>
        <end position="211"/>
    </location>
</feature>
<gene>
    <name evidence="2" type="ORF">ACFO9K_21105</name>
</gene>
<keyword evidence="1" id="KW-0472">Membrane</keyword>
<feature type="transmembrane region" description="Helical" evidence="1">
    <location>
        <begin position="150"/>
        <end position="171"/>
    </location>
</feature>